<organism evidence="1 2">
    <name type="scientific">Candidatus Falkowbacteria bacterium RIFOXYA2_FULL_38_12</name>
    <dbReference type="NCBI Taxonomy" id="1797993"/>
    <lineage>
        <taxon>Bacteria</taxon>
        <taxon>Candidatus Falkowiibacteriota</taxon>
    </lineage>
</organism>
<comment type="caution">
    <text evidence="1">The sequence shown here is derived from an EMBL/GenBank/DDBJ whole genome shotgun (WGS) entry which is preliminary data.</text>
</comment>
<protein>
    <submittedName>
        <fullName evidence="1">Uncharacterized protein</fullName>
    </submittedName>
</protein>
<proteinExistence type="predicted"/>
<dbReference type="Proteomes" id="UP000177407">
    <property type="component" value="Unassembled WGS sequence"/>
</dbReference>
<evidence type="ECO:0000313" key="2">
    <source>
        <dbReference type="Proteomes" id="UP000177407"/>
    </source>
</evidence>
<accession>A0A1F5S2Q1</accession>
<evidence type="ECO:0000313" key="1">
    <source>
        <dbReference type="EMBL" id="OGF20541.1"/>
    </source>
</evidence>
<sequence>MVNEFPSEERRELIQKEKILDFARYLAFASESWATLDSDDLEDKQKQREVEENILREIPFLKYIIQHNGTYFRQKIKEKSPIGMMMGRWTPNQEHVEKAKKAEEETRKEIIEHYSEIFLGQNVDSIIALKERFETGAIKMIDLGIFEDEDEKVQVATDMENSIKRDVIRQTLERVWSKIKTMDKDNCHELGLKWEGEGGLEEVWERYDFINTKKEEKFEEDYNKELLEIEKILDTLHESLQKIKEAIAVYCTDCPVCEKKFDVTNYPPTRDNPNSHTEYKCTNKFGHTDSIDNEKVKYLREAEDERDLIISELVTQEGEIIAQLMLTVKDKTEARRIQDHVLKGQIRLLTGKEIEGKPWQGRPIEEIKLVDSSAQTREGDVKKDKNREVPEKNREFVREINFLIFIANNISALKDNLKKTEFENFTNNLDGKDSKKINKKIDNFKGLVESSITDIIKENEDAQSYINEGMATLENVREGIMKILSSKFNEENNEINWNDIIEKVLEKF</sequence>
<dbReference type="AlphaFoldDB" id="A0A1F5S2Q1"/>
<dbReference type="EMBL" id="MFGA01000023">
    <property type="protein sequence ID" value="OGF20541.1"/>
    <property type="molecule type" value="Genomic_DNA"/>
</dbReference>
<gene>
    <name evidence="1" type="ORF">A2257_04265</name>
</gene>
<reference evidence="1 2" key="1">
    <citation type="journal article" date="2016" name="Nat. Commun.">
        <title>Thousands of microbial genomes shed light on interconnected biogeochemical processes in an aquifer system.</title>
        <authorList>
            <person name="Anantharaman K."/>
            <person name="Brown C.T."/>
            <person name="Hug L.A."/>
            <person name="Sharon I."/>
            <person name="Castelle C.J."/>
            <person name="Probst A.J."/>
            <person name="Thomas B.C."/>
            <person name="Singh A."/>
            <person name="Wilkins M.J."/>
            <person name="Karaoz U."/>
            <person name="Brodie E.L."/>
            <person name="Williams K.H."/>
            <person name="Hubbard S.S."/>
            <person name="Banfield J.F."/>
        </authorList>
    </citation>
    <scope>NUCLEOTIDE SEQUENCE [LARGE SCALE GENOMIC DNA]</scope>
</reference>
<name>A0A1F5S2Q1_9BACT</name>